<dbReference type="EMBL" id="KL596851">
    <property type="protein sequence ID" value="KER23374.1"/>
    <property type="molecule type" value="Genomic_DNA"/>
</dbReference>
<protein>
    <submittedName>
        <fullName evidence="1">Uncharacterized protein</fullName>
    </submittedName>
</protein>
<keyword evidence="2" id="KW-1185">Reference proteome</keyword>
<dbReference type="CTD" id="20322882"/>
<dbReference type="AlphaFoldDB" id="A0A075A7E4"/>
<accession>A0A075A7E4</accession>
<proteinExistence type="predicted"/>
<gene>
    <name evidence="1" type="ORF">T265_08703</name>
</gene>
<evidence type="ECO:0000313" key="2">
    <source>
        <dbReference type="Proteomes" id="UP000054324"/>
    </source>
</evidence>
<sequence length="222" mass="24800">MHRFMDSPVAVLKGAAERKDTHLRGSWIWRSAVASFRCLTTMPPEGSTRAEILPGCPSLDRGSRVAEVGFEPRTLRSVNSRSNHLGHFAPIDPKSQTDVGSRIISLSLEDRLSDRHLVKWVRQTLASIVVHSKSEEPVSTDTSVLGIRGQTGPLSWQVSKVTESHIQSTHSAHASQPIGHTSNQPLKSHARLMVERRTDTHTRELSDTPKQLLHLGYWRRLC</sequence>
<dbReference type="Proteomes" id="UP000054324">
    <property type="component" value="Unassembled WGS sequence"/>
</dbReference>
<organism evidence="1 2">
    <name type="scientific">Opisthorchis viverrini</name>
    <name type="common">Southeast Asian liver fluke</name>
    <dbReference type="NCBI Taxonomy" id="6198"/>
    <lineage>
        <taxon>Eukaryota</taxon>
        <taxon>Metazoa</taxon>
        <taxon>Spiralia</taxon>
        <taxon>Lophotrochozoa</taxon>
        <taxon>Platyhelminthes</taxon>
        <taxon>Trematoda</taxon>
        <taxon>Digenea</taxon>
        <taxon>Opisthorchiida</taxon>
        <taxon>Opisthorchiata</taxon>
        <taxon>Opisthorchiidae</taxon>
        <taxon>Opisthorchis</taxon>
    </lineage>
</organism>
<dbReference type="KEGG" id="ovi:T265_08703"/>
<dbReference type="RefSeq" id="XP_009172847.1">
    <property type="nucleotide sequence ID" value="XM_009174583.1"/>
</dbReference>
<evidence type="ECO:0000313" key="1">
    <source>
        <dbReference type="EMBL" id="KER23374.1"/>
    </source>
</evidence>
<name>A0A075A7E4_OPIVI</name>
<reference evidence="1 2" key="1">
    <citation type="submission" date="2013-11" db="EMBL/GenBank/DDBJ databases">
        <title>Opisthorchis viverrini - life in the bile duct.</title>
        <authorList>
            <person name="Young N.D."/>
            <person name="Nagarajan N."/>
            <person name="Lin S.J."/>
            <person name="Korhonen P.K."/>
            <person name="Jex A.R."/>
            <person name="Hall R.S."/>
            <person name="Safavi-Hemami H."/>
            <person name="Kaewkong W."/>
            <person name="Bertrand D."/>
            <person name="Gao S."/>
            <person name="Seet Q."/>
            <person name="Wongkham S."/>
            <person name="Teh B.T."/>
            <person name="Wongkham C."/>
            <person name="Intapan P.M."/>
            <person name="Maleewong W."/>
            <person name="Yang X."/>
            <person name="Hu M."/>
            <person name="Wang Z."/>
            <person name="Hofmann A."/>
            <person name="Sternberg P.W."/>
            <person name="Tan P."/>
            <person name="Wang J."/>
            <person name="Gasser R.B."/>
        </authorList>
    </citation>
    <scope>NUCLEOTIDE SEQUENCE [LARGE SCALE GENOMIC DNA]</scope>
</reference>
<dbReference type="GeneID" id="20322882"/>